<dbReference type="STRING" id="1843580.A7D17_18675"/>
<sequence length="136" mass="14708">MSAALADVECAHAVQLCMPPLLRLQSPLPVRGICVGAPLPLLVRALAMQLCVQLMLHLQTQLRLQSDGRGLRIGATPANVARALATQRWMQLLLRLPLRLQPQLQMRQQTRHAFASPHPGNAMHARVHGVGAGASA</sequence>
<dbReference type="EMBL" id="JAYFSO010000022">
    <property type="protein sequence ID" value="MEA5125396.1"/>
    <property type="molecule type" value="Genomic_DNA"/>
</dbReference>
<evidence type="ECO:0000313" key="3">
    <source>
        <dbReference type="Proteomes" id="UP000077659"/>
    </source>
</evidence>
<dbReference type="RefSeq" id="WP_064509310.1">
    <property type="nucleotide sequence ID" value="NZ_JAYFSN010000022.1"/>
</dbReference>
<organism evidence="2 3">
    <name type="scientific">Xanthomonas floridensis</name>
    <dbReference type="NCBI Taxonomy" id="1843580"/>
    <lineage>
        <taxon>Bacteria</taxon>
        <taxon>Pseudomonadati</taxon>
        <taxon>Pseudomonadota</taxon>
        <taxon>Gammaproteobacteria</taxon>
        <taxon>Lysobacterales</taxon>
        <taxon>Lysobacteraceae</taxon>
        <taxon>Xanthomonas</taxon>
    </lineage>
</organism>
<protein>
    <submittedName>
        <fullName evidence="2">Uncharacterized protein</fullName>
    </submittedName>
</protein>
<proteinExistence type="predicted"/>
<evidence type="ECO:0000313" key="1">
    <source>
        <dbReference type="EMBL" id="MEA5125396.1"/>
    </source>
</evidence>
<keyword evidence="4" id="KW-1185">Reference proteome</keyword>
<dbReference type="EMBL" id="LXNG01000019">
    <property type="protein sequence ID" value="OAG67222.1"/>
    <property type="molecule type" value="Genomic_DNA"/>
</dbReference>
<dbReference type="AlphaFoldDB" id="A0A1A9MAR3"/>
<evidence type="ECO:0000313" key="2">
    <source>
        <dbReference type="EMBL" id="OAG67222.1"/>
    </source>
</evidence>
<dbReference type="Proteomes" id="UP001303614">
    <property type="component" value="Unassembled WGS sequence"/>
</dbReference>
<gene>
    <name evidence="2" type="ORF">A7D17_18675</name>
    <name evidence="1" type="ORF">VB146_16365</name>
</gene>
<evidence type="ECO:0000313" key="4">
    <source>
        <dbReference type="Proteomes" id="UP001303614"/>
    </source>
</evidence>
<dbReference type="Proteomes" id="UP000077659">
    <property type="component" value="Unassembled WGS sequence"/>
</dbReference>
<reference evidence="2 3" key="1">
    <citation type="submission" date="2016-05" db="EMBL/GenBank/DDBJ databases">
        <title>Pathogenic, phenotypic and molecular characterisation of Xanthomonas nasturtii sp. nov. and Xanthomonas floridensis sp. nov., new species of Xanthomonas associated with watercress production in Florida.</title>
        <authorList>
            <person name="Vicente J.G."/>
            <person name="Rothwell S."/>
            <person name="Holub E.B."/>
            <person name="Studholme D.J."/>
        </authorList>
    </citation>
    <scope>NUCLEOTIDE SEQUENCE [LARGE SCALE GENOMIC DNA]</scope>
    <source>
        <strain evidence="2 3">WHRI 8848</strain>
    </source>
</reference>
<comment type="caution">
    <text evidence="2">The sequence shown here is derived from an EMBL/GenBank/DDBJ whole genome shotgun (WGS) entry which is preliminary data.</text>
</comment>
<accession>A0A1A9MAR3</accession>
<reference evidence="1 4" key="2">
    <citation type="submission" date="2023-12" db="EMBL/GenBank/DDBJ databases">
        <title>Genome sequencing of Xanthomonas floridensis.</title>
        <authorList>
            <person name="Greer S."/>
            <person name="Harrison J."/>
            <person name="Grant M."/>
            <person name="Vicente J."/>
            <person name="Studholme D."/>
        </authorList>
    </citation>
    <scope>NUCLEOTIDE SEQUENCE [LARGE SCALE GENOMIC DNA]</scope>
    <source>
        <strain evidence="1 4">WHRI 8848</strain>
    </source>
</reference>
<name>A0A1A9MAR3_9XANT</name>